<dbReference type="EMBL" id="QUSF01000032">
    <property type="protein sequence ID" value="RLV99469.1"/>
    <property type="molecule type" value="Genomic_DNA"/>
</dbReference>
<sequence length="443" mass="48761">MASGVGSPLLKGADAPGARPLGLEGELRMMSNLSPLRKPIMFSWDGCYHRHVGPGLAMKPQEVTESKGLLRSFGVCELKKVCMFLKQELTKVISVHSAAVPAVRSVRGAAQAGSCEDRAPLCPSQHVLNVAHSSMPDLCCFHSIPFTYSFCLEERSFKVKSRPQRSGWEFRAAFSRARALPSPQGPVPQRVPGEGGSAGGSQGSEPCLELLLLPRASCQGGEYALSMPHAHSLSLLSVKATAYPALLSAFVMATPRAISLEEIHDVSWERCSATSEKGRWFSSLLLFLLKRLVLLAELWTVGNENIFSPVNSTEGGWNLYFKEGKEELISSFLPLKLQTVIIWNIWRSRSSMDEIIFQHRTDLFTQQLSIICCAYQRPTILDMTVQNAYLRAGDTHRATLRPQRSSHGSGAMRGALVLRVHQSFHSVVTPNCSFRLSRPAKRG</sequence>
<gene>
    <name evidence="2" type="ORF">DV515_00009753</name>
</gene>
<feature type="region of interest" description="Disordered" evidence="1">
    <location>
        <begin position="179"/>
        <end position="203"/>
    </location>
</feature>
<protein>
    <submittedName>
        <fullName evidence="2">Uncharacterized protein</fullName>
    </submittedName>
</protein>
<evidence type="ECO:0000313" key="2">
    <source>
        <dbReference type="EMBL" id="RLV99469.1"/>
    </source>
</evidence>
<comment type="caution">
    <text evidence="2">The sequence shown here is derived from an EMBL/GenBank/DDBJ whole genome shotgun (WGS) entry which is preliminary data.</text>
</comment>
<name>A0A3L8SCF4_CHLGU</name>
<evidence type="ECO:0000256" key="1">
    <source>
        <dbReference type="SAM" id="MobiDB-lite"/>
    </source>
</evidence>
<organism evidence="2 3">
    <name type="scientific">Chloebia gouldiae</name>
    <name type="common">Gouldian finch</name>
    <name type="synonym">Erythrura gouldiae</name>
    <dbReference type="NCBI Taxonomy" id="44316"/>
    <lineage>
        <taxon>Eukaryota</taxon>
        <taxon>Metazoa</taxon>
        <taxon>Chordata</taxon>
        <taxon>Craniata</taxon>
        <taxon>Vertebrata</taxon>
        <taxon>Euteleostomi</taxon>
        <taxon>Archelosauria</taxon>
        <taxon>Archosauria</taxon>
        <taxon>Dinosauria</taxon>
        <taxon>Saurischia</taxon>
        <taxon>Theropoda</taxon>
        <taxon>Coelurosauria</taxon>
        <taxon>Aves</taxon>
        <taxon>Neognathae</taxon>
        <taxon>Neoaves</taxon>
        <taxon>Telluraves</taxon>
        <taxon>Australaves</taxon>
        <taxon>Passeriformes</taxon>
        <taxon>Passeroidea</taxon>
        <taxon>Passeridae</taxon>
        <taxon>Chloebia</taxon>
    </lineage>
</organism>
<accession>A0A3L8SCF4</accession>
<reference evidence="2 3" key="1">
    <citation type="journal article" date="2018" name="Proc. R. Soc. B">
        <title>A non-coding region near Follistatin controls head colour polymorphism in the Gouldian finch.</title>
        <authorList>
            <person name="Toomey M.B."/>
            <person name="Marques C.I."/>
            <person name="Andrade P."/>
            <person name="Araujo P.M."/>
            <person name="Sabatino S."/>
            <person name="Gazda M.A."/>
            <person name="Afonso S."/>
            <person name="Lopes R.J."/>
            <person name="Corbo J.C."/>
            <person name="Carneiro M."/>
        </authorList>
    </citation>
    <scope>NUCLEOTIDE SEQUENCE [LARGE SCALE GENOMIC DNA]</scope>
    <source>
        <strain evidence="2">Red01</strain>
        <tissue evidence="2">Muscle</tissue>
    </source>
</reference>
<keyword evidence="3" id="KW-1185">Reference proteome</keyword>
<feature type="compositionally biased region" description="Gly residues" evidence="1">
    <location>
        <begin position="193"/>
        <end position="202"/>
    </location>
</feature>
<evidence type="ECO:0000313" key="3">
    <source>
        <dbReference type="Proteomes" id="UP000276834"/>
    </source>
</evidence>
<dbReference type="Proteomes" id="UP000276834">
    <property type="component" value="Unassembled WGS sequence"/>
</dbReference>
<dbReference type="AlphaFoldDB" id="A0A3L8SCF4"/>
<proteinExistence type="predicted"/>